<organism evidence="2 3">
    <name type="scientific">Modicella reniformis</name>
    <dbReference type="NCBI Taxonomy" id="1440133"/>
    <lineage>
        <taxon>Eukaryota</taxon>
        <taxon>Fungi</taxon>
        <taxon>Fungi incertae sedis</taxon>
        <taxon>Mucoromycota</taxon>
        <taxon>Mortierellomycotina</taxon>
        <taxon>Mortierellomycetes</taxon>
        <taxon>Mortierellales</taxon>
        <taxon>Mortierellaceae</taxon>
        <taxon>Modicella</taxon>
    </lineage>
</organism>
<evidence type="ECO:0000256" key="1">
    <source>
        <dbReference type="SAM" id="MobiDB-lite"/>
    </source>
</evidence>
<feature type="compositionally biased region" description="Basic and acidic residues" evidence="1">
    <location>
        <begin position="44"/>
        <end position="54"/>
    </location>
</feature>
<dbReference type="Proteomes" id="UP000749646">
    <property type="component" value="Unassembled WGS sequence"/>
</dbReference>
<keyword evidence="3" id="KW-1185">Reference proteome</keyword>
<feature type="region of interest" description="Disordered" evidence="1">
    <location>
        <begin position="1"/>
        <end position="99"/>
    </location>
</feature>
<evidence type="ECO:0000313" key="2">
    <source>
        <dbReference type="EMBL" id="KAF9996309.1"/>
    </source>
</evidence>
<protein>
    <submittedName>
        <fullName evidence="2">Uncharacterized protein</fullName>
    </submittedName>
</protein>
<accession>A0A9P6MF39</accession>
<feature type="compositionally biased region" description="Low complexity" evidence="1">
    <location>
        <begin position="85"/>
        <end position="96"/>
    </location>
</feature>
<name>A0A9P6MF39_9FUNG</name>
<comment type="caution">
    <text evidence="2">The sequence shown here is derived from an EMBL/GenBank/DDBJ whole genome shotgun (WGS) entry which is preliminary data.</text>
</comment>
<reference evidence="2" key="1">
    <citation type="journal article" date="2020" name="Fungal Divers.">
        <title>Resolving the Mortierellaceae phylogeny through synthesis of multi-gene phylogenetics and phylogenomics.</title>
        <authorList>
            <person name="Vandepol N."/>
            <person name="Liber J."/>
            <person name="Desiro A."/>
            <person name="Na H."/>
            <person name="Kennedy M."/>
            <person name="Barry K."/>
            <person name="Grigoriev I.V."/>
            <person name="Miller A.N."/>
            <person name="O'Donnell K."/>
            <person name="Stajich J.E."/>
            <person name="Bonito G."/>
        </authorList>
    </citation>
    <scope>NUCLEOTIDE SEQUENCE</scope>
    <source>
        <strain evidence="2">MES-2147</strain>
    </source>
</reference>
<dbReference type="EMBL" id="JAAAHW010001190">
    <property type="protein sequence ID" value="KAF9996309.1"/>
    <property type="molecule type" value="Genomic_DNA"/>
</dbReference>
<gene>
    <name evidence="2" type="ORF">BGZ65_008101</name>
</gene>
<feature type="compositionally biased region" description="Basic and acidic residues" evidence="1">
    <location>
        <begin position="1"/>
        <end position="19"/>
    </location>
</feature>
<sequence length="502" mass="56763">MEYVENQKEKRQECLDHGPRYTTIDKPVHRTINLEAATYRPRYTSKERVRHVEHQPPPTMKQHTLKPYKTKSEDPTDNTPDTPKQPKGGPKQGKTPIPLEPRKKILLQKAMAWEHPTSTFNVGSVTANVNGVLQHQPPDMKDLVVSETERSSVAADASMTSRQFLVAQFIERAIAEGGGVTSESDREILDNLCPRIHSQSNKDEASQIGQTAEKDVDDLMSARTTKLYFLEHKSASGRSVEQFISRKRIRTLQQDEQSRYQQKDDIPSNLVLAICVDANADRIQTTLQPWKLGDSEEEASVIHISDDLSAMENFALLNGANKNARKLGPVSSVEHGFVSLSERELVIIFWANPVLKSVLLAPAKSSISSGCTQLEVLEWIADMEPGYIIISSKRRKSHKRAVRLLSISELRQHVGVVRDPSFDPNTYNGRGYVLRVHEIESTLVYRRHGQDELNQFYNGNNFQYKRHKYDAKKARVAEHAIITDCLLNMVGGSIGRPKPFKR</sequence>
<dbReference type="AlphaFoldDB" id="A0A9P6MF39"/>
<proteinExistence type="predicted"/>
<evidence type="ECO:0000313" key="3">
    <source>
        <dbReference type="Proteomes" id="UP000749646"/>
    </source>
</evidence>